<name>A0AAE3XMF6_9BACT</name>
<gene>
    <name evidence="2" type="ORF">HNQ88_000640</name>
</gene>
<dbReference type="RefSeq" id="WP_309937131.1">
    <property type="nucleotide sequence ID" value="NZ_AP025305.1"/>
</dbReference>
<dbReference type="SUPFAM" id="SSF51206">
    <property type="entry name" value="cAMP-binding domain-like"/>
    <property type="match status" value="1"/>
</dbReference>
<dbReference type="InterPro" id="IPR014710">
    <property type="entry name" value="RmlC-like_jellyroll"/>
</dbReference>
<dbReference type="AlphaFoldDB" id="A0AAE3XMF6"/>
<proteinExistence type="predicted"/>
<dbReference type="Proteomes" id="UP001185092">
    <property type="component" value="Unassembled WGS sequence"/>
</dbReference>
<dbReference type="SMART" id="SM00100">
    <property type="entry name" value="cNMP"/>
    <property type="match status" value="1"/>
</dbReference>
<dbReference type="Pfam" id="PF00027">
    <property type="entry name" value="cNMP_binding"/>
    <property type="match status" value="1"/>
</dbReference>
<dbReference type="InterPro" id="IPR018490">
    <property type="entry name" value="cNMP-bd_dom_sf"/>
</dbReference>
<evidence type="ECO:0000313" key="3">
    <source>
        <dbReference type="Proteomes" id="UP001185092"/>
    </source>
</evidence>
<organism evidence="2 3">
    <name type="scientific">Aureibacter tunicatorum</name>
    <dbReference type="NCBI Taxonomy" id="866807"/>
    <lineage>
        <taxon>Bacteria</taxon>
        <taxon>Pseudomonadati</taxon>
        <taxon>Bacteroidota</taxon>
        <taxon>Cytophagia</taxon>
        <taxon>Cytophagales</taxon>
        <taxon>Persicobacteraceae</taxon>
        <taxon>Aureibacter</taxon>
    </lineage>
</organism>
<dbReference type="CDD" id="cd00038">
    <property type="entry name" value="CAP_ED"/>
    <property type="match status" value="1"/>
</dbReference>
<protein>
    <submittedName>
        <fullName evidence="2">CRP-like cAMP-binding protein</fullName>
    </submittedName>
</protein>
<comment type="caution">
    <text evidence="2">The sequence shown here is derived from an EMBL/GenBank/DDBJ whole genome shotgun (WGS) entry which is preliminary data.</text>
</comment>
<evidence type="ECO:0000313" key="2">
    <source>
        <dbReference type="EMBL" id="MDR6237664.1"/>
    </source>
</evidence>
<feature type="domain" description="Cyclic nucleotide-binding" evidence="1">
    <location>
        <begin position="27"/>
        <end position="148"/>
    </location>
</feature>
<reference evidence="2" key="1">
    <citation type="submission" date="2023-07" db="EMBL/GenBank/DDBJ databases">
        <title>Genomic Encyclopedia of Type Strains, Phase IV (KMG-IV): sequencing the most valuable type-strain genomes for metagenomic binning, comparative biology and taxonomic classification.</title>
        <authorList>
            <person name="Goeker M."/>
        </authorList>
    </citation>
    <scope>NUCLEOTIDE SEQUENCE</scope>
    <source>
        <strain evidence="2">DSM 26174</strain>
    </source>
</reference>
<keyword evidence="3" id="KW-1185">Reference proteome</keyword>
<dbReference type="PROSITE" id="PS50042">
    <property type="entry name" value="CNMP_BINDING_3"/>
    <property type="match status" value="1"/>
</dbReference>
<sequence length="178" mass="20540">MLKPFRLQKKYTDKELASLKFLSKVSLFNSLTYKEMEAFLPFLYSRDYIENEAIFFRNDPSNGLYIVKEGEVSLSYEIGGELEEVQTVSSHKAFGDNALLGKAKRIYNAVVKSKGGAVVIVIPKVNILRVFEKHPKIEAKMMKSLCSEYNDYTYKLFDAYKKTYGFFNLKEVYQGSEK</sequence>
<dbReference type="EMBL" id="JAVDQD010000001">
    <property type="protein sequence ID" value="MDR6237664.1"/>
    <property type="molecule type" value="Genomic_DNA"/>
</dbReference>
<evidence type="ECO:0000259" key="1">
    <source>
        <dbReference type="PROSITE" id="PS50042"/>
    </source>
</evidence>
<dbReference type="Gene3D" id="2.60.120.10">
    <property type="entry name" value="Jelly Rolls"/>
    <property type="match status" value="1"/>
</dbReference>
<accession>A0AAE3XMF6</accession>
<dbReference type="InterPro" id="IPR000595">
    <property type="entry name" value="cNMP-bd_dom"/>
</dbReference>